<accession>A0A4S4MRK5</accession>
<dbReference type="PANTHER" id="PTHR33835">
    <property type="entry name" value="YALI0C07656P"/>
    <property type="match status" value="1"/>
</dbReference>
<dbReference type="Proteomes" id="UP000308730">
    <property type="component" value="Unassembled WGS sequence"/>
</dbReference>
<dbReference type="SUPFAM" id="SSF56281">
    <property type="entry name" value="Metallo-hydrolase/oxidoreductase"/>
    <property type="match status" value="1"/>
</dbReference>
<comment type="caution">
    <text evidence="1">The sequence shown here is derived from an EMBL/GenBank/DDBJ whole genome shotgun (WGS) entry which is preliminary data.</text>
</comment>
<evidence type="ECO:0008006" key="3">
    <source>
        <dbReference type="Google" id="ProtNLM"/>
    </source>
</evidence>
<evidence type="ECO:0000313" key="2">
    <source>
        <dbReference type="Proteomes" id="UP000308730"/>
    </source>
</evidence>
<gene>
    <name evidence="1" type="ORF">EUX98_g5508</name>
</gene>
<sequence>MTSQATNENTVIREVAKDVWTFSSPFKRFDIVPFGGRSTAIKLTNGDVWVLASTPLNDVTKDKLTELGPVRWIIGADAVHYMFLSEFKKEYPEAKVIAVDASKANIKDGLTFDGAWGADSADTKYGFETDIQHCYFSGFRNKDVAFFHPESKSLIQADLLLNLPPTEQASSIYSKTGSSGRVPILNSIVTPTSWLQKRMSWALGDDKAAMKRDVKTTLGWDFTRIIPCHGDVIEKEAKEAWRTAFQFYLD</sequence>
<reference evidence="1 2" key="1">
    <citation type="submission" date="2019-02" db="EMBL/GenBank/DDBJ databases">
        <title>Genome sequencing of the rare red list fungi Antrodiella citrinella (Flaviporus citrinellus).</title>
        <authorList>
            <person name="Buettner E."/>
            <person name="Kellner H."/>
        </authorList>
    </citation>
    <scope>NUCLEOTIDE SEQUENCE [LARGE SCALE GENOMIC DNA]</scope>
    <source>
        <strain evidence="1 2">DSM 108506</strain>
    </source>
</reference>
<proteinExistence type="predicted"/>
<protein>
    <recommendedName>
        <fullName evidence="3">DUF4336 domain-containing protein</fullName>
    </recommendedName>
</protein>
<dbReference type="OrthoDB" id="421671at2759"/>
<dbReference type="EMBL" id="SGPM01000163">
    <property type="protein sequence ID" value="THH28679.1"/>
    <property type="molecule type" value="Genomic_DNA"/>
</dbReference>
<dbReference type="InterPro" id="IPR036866">
    <property type="entry name" value="RibonucZ/Hydroxyglut_hydro"/>
</dbReference>
<keyword evidence="2" id="KW-1185">Reference proteome</keyword>
<dbReference type="PANTHER" id="PTHR33835:SF1">
    <property type="entry name" value="METALLO-BETA-LACTAMASE DOMAIN-CONTAINING PROTEIN"/>
    <property type="match status" value="1"/>
</dbReference>
<dbReference type="InterPro" id="IPR025638">
    <property type="entry name" value="DUF4336"/>
</dbReference>
<dbReference type="AlphaFoldDB" id="A0A4S4MRK5"/>
<name>A0A4S4MRK5_9APHY</name>
<organism evidence="1 2">
    <name type="scientific">Antrodiella citrinella</name>
    <dbReference type="NCBI Taxonomy" id="2447956"/>
    <lineage>
        <taxon>Eukaryota</taxon>
        <taxon>Fungi</taxon>
        <taxon>Dikarya</taxon>
        <taxon>Basidiomycota</taxon>
        <taxon>Agaricomycotina</taxon>
        <taxon>Agaricomycetes</taxon>
        <taxon>Polyporales</taxon>
        <taxon>Steccherinaceae</taxon>
        <taxon>Antrodiella</taxon>
    </lineage>
</organism>
<evidence type="ECO:0000313" key="1">
    <source>
        <dbReference type="EMBL" id="THH28679.1"/>
    </source>
</evidence>